<comment type="caution">
    <text evidence="6">The sequence shown here is derived from an EMBL/GenBank/DDBJ whole genome shotgun (WGS) entry which is preliminary data.</text>
</comment>
<evidence type="ECO:0000256" key="1">
    <source>
        <dbReference type="ARBA" id="ARBA00004479"/>
    </source>
</evidence>
<evidence type="ECO:0000313" key="7">
    <source>
        <dbReference type="Proteomes" id="UP000053872"/>
    </source>
</evidence>
<evidence type="ECO:0000256" key="2">
    <source>
        <dbReference type="ARBA" id="ARBA00023037"/>
    </source>
</evidence>
<dbReference type="InterPro" id="IPR032695">
    <property type="entry name" value="Integrin_dom_sf"/>
</dbReference>
<organism evidence="6 7">
    <name type="scientific">Columba livia</name>
    <name type="common">Rock dove</name>
    <dbReference type="NCBI Taxonomy" id="8932"/>
    <lineage>
        <taxon>Eukaryota</taxon>
        <taxon>Metazoa</taxon>
        <taxon>Chordata</taxon>
        <taxon>Craniata</taxon>
        <taxon>Vertebrata</taxon>
        <taxon>Euteleostomi</taxon>
        <taxon>Archelosauria</taxon>
        <taxon>Archosauria</taxon>
        <taxon>Dinosauria</taxon>
        <taxon>Saurischia</taxon>
        <taxon>Theropoda</taxon>
        <taxon>Coelurosauria</taxon>
        <taxon>Aves</taxon>
        <taxon>Neognathae</taxon>
        <taxon>Neoaves</taxon>
        <taxon>Columbimorphae</taxon>
        <taxon>Columbiformes</taxon>
        <taxon>Columbidae</taxon>
        <taxon>Columba</taxon>
    </lineage>
</organism>
<dbReference type="GO" id="GO:0007229">
    <property type="term" value="P:integrin-mediated signaling pathway"/>
    <property type="evidence" value="ECO:0007669"/>
    <property type="project" value="UniProtKB-KW"/>
</dbReference>
<keyword evidence="7" id="KW-1185">Reference proteome</keyword>
<dbReference type="GO" id="GO:0005178">
    <property type="term" value="F:integrin binding"/>
    <property type="evidence" value="ECO:0007669"/>
    <property type="project" value="TreeGrafter"/>
</dbReference>
<dbReference type="GO" id="GO:0001525">
    <property type="term" value="P:angiogenesis"/>
    <property type="evidence" value="ECO:0007669"/>
    <property type="project" value="TreeGrafter"/>
</dbReference>
<keyword evidence="4" id="KW-0325">Glycoprotein</keyword>
<accession>A0A2I0LNR3</accession>
<evidence type="ECO:0000256" key="4">
    <source>
        <dbReference type="ARBA" id="ARBA00023180"/>
    </source>
</evidence>
<dbReference type="Gene3D" id="2.60.40.1510">
    <property type="entry name" value="ntegrin, alpha v. Chain A, domain 3"/>
    <property type="match status" value="1"/>
</dbReference>
<keyword evidence="3" id="KW-0472">Membrane</keyword>
<dbReference type="PANTHER" id="PTHR23220:SF73">
    <property type="entry name" value="INTEGRIN ALPHA-IIB"/>
    <property type="match status" value="1"/>
</dbReference>
<evidence type="ECO:0000256" key="3">
    <source>
        <dbReference type="ARBA" id="ARBA00023136"/>
    </source>
</evidence>
<dbReference type="SUPFAM" id="SSF69179">
    <property type="entry name" value="Integrin domains"/>
    <property type="match status" value="1"/>
</dbReference>
<dbReference type="GO" id="GO:0008305">
    <property type="term" value="C:integrin complex"/>
    <property type="evidence" value="ECO:0007669"/>
    <property type="project" value="TreeGrafter"/>
</dbReference>
<keyword evidence="2 6" id="KW-0401">Integrin</keyword>
<dbReference type="EMBL" id="AKCR02000168">
    <property type="protein sequence ID" value="PKK19051.1"/>
    <property type="molecule type" value="Genomic_DNA"/>
</dbReference>
<comment type="subcellular location">
    <subcellularLocation>
        <location evidence="1">Membrane</location>
        <topology evidence="1">Single-pass type I membrane protein</topology>
    </subcellularLocation>
</comment>
<reference evidence="6 7" key="1">
    <citation type="journal article" date="2013" name="Science">
        <title>Genomic diversity and evolution of the head crest in the rock pigeon.</title>
        <authorList>
            <person name="Shapiro M.D."/>
            <person name="Kronenberg Z."/>
            <person name="Li C."/>
            <person name="Domyan E.T."/>
            <person name="Pan H."/>
            <person name="Campbell M."/>
            <person name="Tan H."/>
            <person name="Huff C.D."/>
            <person name="Hu H."/>
            <person name="Vickrey A.I."/>
            <person name="Nielsen S.C."/>
            <person name="Stringham S.A."/>
            <person name="Hu H."/>
            <person name="Willerslev E."/>
            <person name="Gilbert M.T."/>
            <person name="Yandell M."/>
            <person name="Zhang G."/>
            <person name="Wang J."/>
        </authorList>
    </citation>
    <scope>NUCLEOTIDE SEQUENCE [LARGE SCALE GENOMIC DNA]</scope>
    <source>
        <tissue evidence="6">Blood</tissue>
    </source>
</reference>
<proteinExistence type="predicted"/>
<dbReference type="Proteomes" id="UP000053872">
    <property type="component" value="Unassembled WGS sequence"/>
</dbReference>
<dbReference type="STRING" id="8932.A0A2I0LNR3"/>
<sequence length="144" mass="15300">MTIPDLRLAAHTPSRALLMGAEAALGLRVVAGNMGEGAFETELRVQLPPGTHYQAARSSIPGQEKLNCNPRKENGSQVVLCELGNPMKAGAQVTVDMELSVSGLEDMGDTITFQLQLRSMNSPSPANVSVTVPVEVQAEMELRG</sequence>
<dbReference type="GO" id="GO:0007160">
    <property type="term" value="P:cell-matrix adhesion"/>
    <property type="evidence" value="ECO:0007669"/>
    <property type="project" value="TreeGrafter"/>
</dbReference>
<dbReference type="Pfam" id="PF20805">
    <property type="entry name" value="Integrin_A_Ig_2"/>
    <property type="match status" value="1"/>
</dbReference>
<dbReference type="PANTHER" id="PTHR23220">
    <property type="entry name" value="INTEGRIN ALPHA"/>
    <property type="match status" value="1"/>
</dbReference>
<evidence type="ECO:0000259" key="5">
    <source>
        <dbReference type="Pfam" id="PF20805"/>
    </source>
</evidence>
<dbReference type="GO" id="GO:0009897">
    <property type="term" value="C:external side of plasma membrane"/>
    <property type="evidence" value="ECO:0007669"/>
    <property type="project" value="TreeGrafter"/>
</dbReference>
<dbReference type="AlphaFoldDB" id="A0A2I0LNR3"/>
<dbReference type="InParanoid" id="A0A2I0LNR3"/>
<feature type="domain" description="Integrin alpha second immunoglobulin-like" evidence="5">
    <location>
        <begin position="4"/>
        <end position="136"/>
    </location>
</feature>
<dbReference type="GO" id="GO:0033627">
    <property type="term" value="P:cell adhesion mediated by integrin"/>
    <property type="evidence" value="ECO:0007669"/>
    <property type="project" value="TreeGrafter"/>
</dbReference>
<dbReference type="InterPro" id="IPR048285">
    <property type="entry name" value="Integrin_alpha_Ig-like_2"/>
</dbReference>
<protein>
    <submittedName>
        <fullName evidence="6">Integrin alpha-IIb</fullName>
    </submittedName>
</protein>
<name>A0A2I0LNR3_COLLI</name>
<gene>
    <name evidence="6" type="ORF">A306_00013417</name>
</gene>
<evidence type="ECO:0000313" key="6">
    <source>
        <dbReference type="EMBL" id="PKK19051.1"/>
    </source>
</evidence>
<dbReference type="GO" id="GO:0098609">
    <property type="term" value="P:cell-cell adhesion"/>
    <property type="evidence" value="ECO:0007669"/>
    <property type="project" value="TreeGrafter"/>
</dbReference>